<evidence type="ECO:0000259" key="5">
    <source>
        <dbReference type="PROSITE" id="PS51075"/>
    </source>
</evidence>
<evidence type="ECO:0000256" key="1">
    <source>
        <dbReference type="ARBA" id="ARBA00004123"/>
    </source>
</evidence>
<dbReference type="SUPFAM" id="SSF56366">
    <property type="entry name" value="SMAD MH1 domain"/>
    <property type="match status" value="1"/>
</dbReference>
<sequence>MSVLGRQTQDTVFSDISSVDASVCGGGVKGLDVGVFPRPSPPCPRAWDRQGHPNATTGNPLFMFMFRSKRTTLAKRLWKSRVRQEHETQGTTEGQESACYPHSFETGGGVCCGGGGGASPAEAALKTLLKRLKENQLEMLLAAVESRGADLSACVLLPRDLPPEPHVLCCQIWRWPDVRQHCELKRLPVCRADKDPVYLCCNPYHWSRLCRPGIDNIYQVTTAESPPPPYCRFVRERLKPEGSSPQQRECVELYTSTMATPSNLEAPLRSRENVLNSIPPQWRLLVTSRFLSAAERMC</sequence>
<comment type="subcellular location">
    <subcellularLocation>
        <location evidence="1">Nucleus</location>
    </subcellularLocation>
</comment>
<evidence type="ECO:0000256" key="4">
    <source>
        <dbReference type="ARBA" id="ARBA00023242"/>
    </source>
</evidence>
<evidence type="ECO:0000256" key="3">
    <source>
        <dbReference type="ARBA" id="ARBA00023163"/>
    </source>
</evidence>
<gene>
    <name evidence="6" type="ORF">TTEB3V08_LOCUS10069</name>
</gene>
<keyword evidence="3" id="KW-0804">Transcription</keyword>
<evidence type="ECO:0000313" key="6">
    <source>
        <dbReference type="EMBL" id="CAD7462175.1"/>
    </source>
</evidence>
<dbReference type="InterPro" id="IPR003619">
    <property type="entry name" value="MAD_homology1_Dwarfin-type"/>
</dbReference>
<keyword evidence="4" id="KW-0539">Nucleus</keyword>
<dbReference type="GO" id="GO:0140416">
    <property type="term" value="F:transcription regulator inhibitor activity"/>
    <property type="evidence" value="ECO:0007669"/>
    <property type="project" value="TreeGrafter"/>
</dbReference>
<keyword evidence="2" id="KW-0805">Transcription regulation</keyword>
<dbReference type="Pfam" id="PF03165">
    <property type="entry name" value="MH1"/>
    <property type="match status" value="1"/>
</dbReference>
<dbReference type="PANTHER" id="PTHR13703:SF54">
    <property type="entry name" value="MOTHERS AGAINST DECAPENTAPLEGIC HOMOLOG"/>
    <property type="match status" value="1"/>
</dbReference>
<dbReference type="GO" id="GO:0009653">
    <property type="term" value="P:anatomical structure morphogenesis"/>
    <property type="evidence" value="ECO:0007669"/>
    <property type="project" value="TreeGrafter"/>
</dbReference>
<evidence type="ECO:0000256" key="2">
    <source>
        <dbReference type="ARBA" id="ARBA00023015"/>
    </source>
</evidence>
<accession>A0A7R9NZJ5</accession>
<dbReference type="GO" id="GO:0030154">
    <property type="term" value="P:cell differentiation"/>
    <property type="evidence" value="ECO:0007669"/>
    <property type="project" value="TreeGrafter"/>
</dbReference>
<dbReference type="EMBL" id="OE005707">
    <property type="protein sequence ID" value="CAD7462175.1"/>
    <property type="molecule type" value="Genomic_DNA"/>
</dbReference>
<dbReference type="CDD" id="cd10489">
    <property type="entry name" value="MH1_SMAD_6_7"/>
    <property type="match status" value="1"/>
</dbReference>
<proteinExistence type="predicted"/>
<dbReference type="InterPro" id="IPR036578">
    <property type="entry name" value="SMAD_MH1_sf"/>
</dbReference>
<dbReference type="InterPro" id="IPR013019">
    <property type="entry name" value="MAD_homology_MH1"/>
</dbReference>
<protein>
    <recommendedName>
        <fullName evidence="5">MH1 domain-containing protein</fullName>
    </recommendedName>
</protein>
<feature type="domain" description="MH1" evidence="5">
    <location>
        <begin position="72"/>
        <end position="215"/>
    </location>
</feature>
<dbReference type="PANTHER" id="PTHR13703">
    <property type="entry name" value="SMAD"/>
    <property type="match status" value="1"/>
</dbReference>
<name>A0A7R9NZJ5_9NEOP</name>
<dbReference type="Gene3D" id="3.90.520.10">
    <property type="entry name" value="SMAD MH1 domain"/>
    <property type="match status" value="1"/>
</dbReference>
<organism evidence="6">
    <name type="scientific">Timema tahoe</name>
    <dbReference type="NCBI Taxonomy" id="61484"/>
    <lineage>
        <taxon>Eukaryota</taxon>
        <taxon>Metazoa</taxon>
        <taxon>Ecdysozoa</taxon>
        <taxon>Arthropoda</taxon>
        <taxon>Hexapoda</taxon>
        <taxon>Insecta</taxon>
        <taxon>Pterygota</taxon>
        <taxon>Neoptera</taxon>
        <taxon>Polyneoptera</taxon>
        <taxon>Phasmatodea</taxon>
        <taxon>Timematodea</taxon>
        <taxon>Timematoidea</taxon>
        <taxon>Timematidae</taxon>
        <taxon>Timema</taxon>
    </lineage>
</organism>
<dbReference type="GO" id="GO:0060395">
    <property type="term" value="P:SMAD protein signal transduction"/>
    <property type="evidence" value="ECO:0007669"/>
    <property type="project" value="TreeGrafter"/>
</dbReference>
<reference evidence="6" key="1">
    <citation type="submission" date="2020-11" db="EMBL/GenBank/DDBJ databases">
        <authorList>
            <person name="Tran Van P."/>
        </authorList>
    </citation>
    <scope>NUCLEOTIDE SEQUENCE</scope>
</reference>
<dbReference type="GO" id="GO:0006357">
    <property type="term" value="P:regulation of transcription by RNA polymerase II"/>
    <property type="evidence" value="ECO:0007669"/>
    <property type="project" value="TreeGrafter"/>
</dbReference>
<dbReference type="GO" id="GO:0070411">
    <property type="term" value="F:I-SMAD binding"/>
    <property type="evidence" value="ECO:0007669"/>
    <property type="project" value="TreeGrafter"/>
</dbReference>
<dbReference type="AlphaFoldDB" id="A0A7R9NZJ5"/>
<dbReference type="SMART" id="SM00523">
    <property type="entry name" value="DWA"/>
    <property type="match status" value="1"/>
</dbReference>
<dbReference type="InterPro" id="IPR013790">
    <property type="entry name" value="Dwarfin"/>
</dbReference>
<dbReference type="GO" id="GO:0071144">
    <property type="term" value="C:heteromeric SMAD protein complex"/>
    <property type="evidence" value="ECO:0007669"/>
    <property type="project" value="TreeGrafter"/>
</dbReference>
<dbReference type="PROSITE" id="PS51075">
    <property type="entry name" value="MH1"/>
    <property type="match status" value="1"/>
</dbReference>